<dbReference type="PANTHER" id="PTHR10724">
    <property type="entry name" value="30S RIBOSOMAL PROTEIN S1"/>
    <property type="match status" value="1"/>
</dbReference>
<dbReference type="Gene3D" id="2.40.50.140">
    <property type="entry name" value="Nucleic acid-binding proteins"/>
    <property type="match status" value="4"/>
</dbReference>
<sequence>MENNIETMESFEKDIDQSLKRIYVGDILEGTIVGKIGTDVIVDINYHAEGIINKEELSDDPSFDIDRDINIGDKIKVKILKLENEDGTVVLSKKRGEKETAFETLEEIFSEEKIIKIKINEVVKGGVITYINGMRGFIPASLLSIDYVDDLNKFVGKELDAKIVELDQSSNKIILSPKSVELEKVEIQKKEKLNTLQNGEVVEGTVKNLTNFGAFVDIGGIQGLVRNQDLAWKRVKHPSEIVQVGDQVKVYIINVDRKNEKISLGLKDVNENPWRDVAEKYSVNNIYEGQITRLLDFGAFVRLEEGVEGLVHISELSDARITKPSDVVATGDIVKVKVLDIDKKNNKMSLSIKEAQNELDRNELEAYNEQDEATTSLKGLFGDILKKLEKDDN</sequence>
<dbReference type="GO" id="GO:0003729">
    <property type="term" value="F:mRNA binding"/>
    <property type="evidence" value="ECO:0007669"/>
    <property type="project" value="UniProtKB-ARBA"/>
</dbReference>
<dbReference type="NCBIfam" id="NF005208">
    <property type="entry name" value="PRK06676.1"/>
    <property type="match status" value="1"/>
</dbReference>
<comment type="function">
    <text evidence="4">Binds mRNA; thus facilitating recognition of the initiation point. It is needed to translate mRNA with a short Shine-Dalgarno (SD) purine-rich sequence.</text>
</comment>
<name>A0A4R3MQM1_9FIRM</name>
<evidence type="ECO:0000313" key="8">
    <source>
        <dbReference type="Proteomes" id="UP000294902"/>
    </source>
</evidence>
<dbReference type="FunFam" id="2.40.50.140:FF:000103">
    <property type="entry name" value="protein RRP5 homolog"/>
    <property type="match status" value="1"/>
</dbReference>
<dbReference type="CDD" id="cd04465">
    <property type="entry name" value="S1_RPS1_repeat_ec2_hs2"/>
    <property type="match status" value="1"/>
</dbReference>
<keyword evidence="3" id="KW-0687">Ribonucleoprotein</keyword>
<dbReference type="OrthoDB" id="9804077at2"/>
<dbReference type="GO" id="GO:0003735">
    <property type="term" value="F:structural constituent of ribosome"/>
    <property type="evidence" value="ECO:0007669"/>
    <property type="project" value="TreeGrafter"/>
</dbReference>
<dbReference type="CDD" id="cd05687">
    <property type="entry name" value="S1_RPS1_repeat_ec1_hs1"/>
    <property type="match status" value="1"/>
</dbReference>
<dbReference type="InterPro" id="IPR035104">
    <property type="entry name" value="Ribosomal_protein_S1-like"/>
</dbReference>
<gene>
    <name evidence="7" type="ORF">EDC18_101119</name>
</gene>
<keyword evidence="2 7" id="KW-0689">Ribosomal protein</keyword>
<dbReference type="PRINTS" id="PR00681">
    <property type="entry name" value="RIBOSOMALS1"/>
</dbReference>
<dbReference type="GO" id="GO:0006412">
    <property type="term" value="P:translation"/>
    <property type="evidence" value="ECO:0007669"/>
    <property type="project" value="TreeGrafter"/>
</dbReference>
<dbReference type="SUPFAM" id="SSF50249">
    <property type="entry name" value="Nucleic acid-binding proteins"/>
    <property type="match status" value="4"/>
</dbReference>
<dbReference type="InterPro" id="IPR050437">
    <property type="entry name" value="Ribos_protein_bS1-like"/>
</dbReference>
<dbReference type="CDD" id="cd05688">
    <property type="entry name" value="S1_RPS1_repeat_ec3"/>
    <property type="match status" value="1"/>
</dbReference>
<comment type="caution">
    <text evidence="7">The sequence shown here is derived from an EMBL/GenBank/DDBJ whole genome shotgun (WGS) entry which is preliminary data.</text>
</comment>
<dbReference type="GO" id="GO:0022627">
    <property type="term" value="C:cytosolic small ribosomal subunit"/>
    <property type="evidence" value="ECO:0007669"/>
    <property type="project" value="TreeGrafter"/>
</dbReference>
<accession>A0A4R3MQM1</accession>
<dbReference type="Proteomes" id="UP000294902">
    <property type="component" value="Unassembled WGS sequence"/>
</dbReference>
<feature type="domain" description="S1 motif" evidence="6">
    <location>
        <begin position="25"/>
        <end position="94"/>
    </location>
</feature>
<evidence type="ECO:0000256" key="3">
    <source>
        <dbReference type="ARBA" id="ARBA00023274"/>
    </source>
</evidence>
<dbReference type="RefSeq" id="WP_132249202.1">
    <property type="nucleotide sequence ID" value="NZ_SMAL01000001.1"/>
</dbReference>
<reference evidence="7 8" key="1">
    <citation type="submission" date="2019-03" db="EMBL/GenBank/DDBJ databases">
        <title>Genomic Encyclopedia of Type Strains, Phase IV (KMG-IV): sequencing the most valuable type-strain genomes for metagenomic binning, comparative biology and taxonomic classification.</title>
        <authorList>
            <person name="Goeker M."/>
        </authorList>
    </citation>
    <scope>NUCLEOTIDE SEQUENCE [LARGE SCALE GENOMIC DNA]</scope>
    <source>
        <strain evidence="7 8">DSM 24629</strain>
    </source>
</reference>
<comment type="similarity">
    <text evidence="1">Belongs to the bacterial ribosomal protein bS1 family.</text>
</comment>
<organism evidence="7 8">
    <name type="scientific">Natranaerovirga pectinivora</name>
    <dbReference type="NCBI Taxonomy" id="682400"/>
    <lineage>
        <taxon>Bacteria</taxon>
        <taxon>Bacillati</taxon>
        <taxon>Bacillota</taxon>
        <taxon>Clostridia</taxon>
        <taxon>Lachnospirales</taxon>
        <taxon>Natranaerovirgaceae</taxon>
        <taxon>Natranaerovirga</taxon>
    </lineage>
</organism>
<evidence type="ECO:0000259" key="6">
    <source>
        <dbReference type="PROSITE" id="PS50126"/>
    </source>
</evidence>
<keyword evidence="5" id="KW-0175">Coiled coil</keyword>
<evidence type="ECO:0000313" key="7">
    <source>
        <dbReference type="EMBL" id="TCT16823.1"/>
    </source>
</evidence>
<dbReference type="PROSITE" id="PS50126">
    <property type="entry name" value="S1"/>
    <property type="match status" value="4"/>
</dbReference>
<dbReference type="FunFam" id="2.40.50.140:FF:000051">
    <property type="entry name" value="RNA-binding transcriptional accessory protein"/>
    <property type="match status" value="1"/>
</dbReference>
<dbReference type="SMART" id="SM00316">
    <property type="entry name" value="S1"/>
    <property type="match status" value="4"/>
</dbReference>
<keyword evidence="8" id="KW-1185">Reference proteome</keyword>
<dbReference type="PANTHER" id="PTHR10724:SF7">
    <property type="entry name" value="SMALL RIBOSOMAL SUBUNIT PROTEIN BS1C"/>
    <property type="match status" value="1"/>
</dbReference>
<dbReference type="AlphaFoldDB" id="A0A4R3MQM1"/>
<evidence type="ECO:0000256" key="4">
    <source>
        <dbReference type="ARBA" id="ARBA00025604"/>
    </source>
</evidence>
<dbReference type="InterPro" id="IPR003029">
    <property type="entry name" value="S1_domain"/>
</dbReference>
<evidence type="ECO:0000256" key="5">
    <source>
        <dbReference type="SAM" id="Coils"/>
    </source>
</evidence>
<protein>
    <submittedName>
        <fullName evidence="7">Small subunit ribosomal protein S1</fullName>
    </submittedName>
</protein>
<feature type="coiled-coil region" evidence="5">
    <location>
        <begin position="345"/>
        <end position="372"/>
    </location>
</feature>
<dbReference type="EMBL" id="SMAL01000001">
    <property type="protein sequence ID" value="TCT16823.1"/>
    <property type="molecule type" value="Genomic_DNA"/>
</dbReference>
<evidence type="ECO:0000256" key="1">
    <source>
        <dbReference type="ARBA" id="ARBA00006767"/>
    </source>
</evidence>
<dbReference type="InterPro" id="IPR012340">
    <property type="entry name" value="NA-bd_OB-fold"/>
</dbReference>
<evidence type="ECO:0000256" key="2">
    <source>
        <dbReference type="ARBA" id="ARBA00022980"/>
    </source>
</evidence>
<dbReference type="Pfam" id="PF00575">
    <property type="entry name" value="S1"/>
    <property type="match status" value="4"/>
</dbReference>
<feature type="domain" description="S1 motif" evidence="6">
    <location>
        <begin position="284"/>
        <end position="353"/>
    </location>
</feature>
<feature type="domain" description="S1 motif" evidence="6">
    <location>
        <begin position="112"/>
        <end position="178"/>
    </location>
</feature>
<feature type="domain" description="S1 motif" evidence="6">
    <location>
        <begin position="199"/>
        <end position="267"/>
    </location>
</feature>
<proteinExistence type="inferred from homology"/>